<feature type="compositionally biased region" description="Pro residues" evidence="2">
    <location>
        <begin position="439"/>
        <end position="449"/>
    </location>
</feature>
<dbReference type="PANTHER" id="PTHR23176:SF128">
    <property type="entry name" value="RHO GTPASE-ACTIVATING PROTEIN RGD1"/>
    <property type="match status" value="1"/>
</dbReference>
<reference evidence="4 5" key="1">
    <citation type="journal article" date="2014" name="BMC Genomics">
        <title>Adaptive genomic structural variation in the grape powdery mildew pathogen, Erysiphe necator.</title>
        <authorList>
            <person name="Jones L."/>
            <person name="Riaz S."/>
            <person name="Morales-Cruz A."/>
            <person name="Amrine K.C."/>
            <person name="McGuire B."/>
            <person name="Gubler W.D."/>
            <person name="Walker M.A."/>
            <person name="Cantu D."/>
        </authorList>
    </citation>
    <scope>NUCLEOTIDE SEQUENCE [LARGE SCALE GENOMIC DNA]</scope>
    <source>
        <strain evidence="5">c</strain>
    </source>
</reference>
<feature type="region of interest" description="Disordered" evidence="2">
    <location>
        <begin position="398"/>
        <end position="454"/>
    </location>
</feature>
<dbReference type="GO" id="GO:0007165">
    <property type="term" value="P:signal transduction"/>
    <property type="evidence" value="ECO:0007669"/>
    <property type="project" value="InterPro"/>
</dbReference>
<dbReference type="STRING" id="52586.A0A0B1PH39"/>
<dbReference type="HOGENOM" id="CLU_003874_0_0_1"/>
<dbReference type="OMA" id="SEMWHES"/>
<dbReference type="AlphaFoldDB" id="A0A0B1PH39"/>
<evidence type="ECO:0000256" key="1">
    <source>
        <dbReference type="ARBA" id="ARBA00022468"/>
    </source>
</evidence>
<feature type="domain" description="Rho-GAP" evidence="3">
    <location>
        <begin position="924"/>
        <end position="1111"/>
    </location>
</feature>
<feature type="compositionally biased region" description="Polar residues" evidence="2">
    <location>
        <begin position="510"/>
        <end position="520"/>
    </location>
</feature>
<feature type="region of interest" description="Disordered" evidence="2">
    <location>
        <begin position="828"/>
        <end position="859"/>
    </location>
</feature>
<feature type="compositionally biased region" description="Low complexity" evidence="2">
    <location>
        <begin position="871"/>
        <end position="885"/>
    </location>
</feature>
<dbReference type="FunFam" id="1.10.555.10:FF:000043">
    <property type="entry name" value="Rho GTPase activator Rga"/>
    <property type="match status" value="1"/>
</dbReference>
<sequence length="1114" mass="124630">MARRKKKSKNASNNKIKKDEQLSVHVDKLLPALPPNASIQGISSTDRKASEQLDYENYTELSPRPRQGYLQNDSSSRSSSRKPLDTSLDQASGEEHHPDGLKLQAKTYRKNRHSTISQASDLNGIDNESHYIPLALDTSSTSEMWHESTKRSKENRFLDKDYFALSRPTSKTQNDVGKSSHTSSAASTPQIILQDRGRQLSAEENSLTIDNKWKARSGSKSSLSKVSSPSGCDDTRMPHSKTIETSTRNHLQSHFTGESFTLSEPLEGNNQVSRNDSLSESQEGNRMEPTYGEGLTTMFSRIDNPGKLDPLETSSPVEKYSTPRASKETRPKDEFDTRPSLDSIPSTYRAELSGSTRQILKKETSIKNGINAGNQSSGLELSSSSLSESINSTTYLNGRVISGSSNNTPITSEERTTHLAAPTRPPPPQQQFSGTYMSPRPPPPPPPQPQEVFSVNIDINNPTGQQKLPRWSQGGGDFTMDEDFARILGDQDEQSQSLIRRVSNAARQAKNASENISSNRPGHGRSASETTNRTINSPRWPKSNKTEDFGSSPEKNVPTVNNLPEETAFLRRQLQNSEQRVTELEHQFYTEKDLKNLVKKVQEKRKTVSVLDSQTEIMIQQIEALTQYLERAKSSDIGQDLKELENSVVKDFVRRLEEIKKSVADSIEQLYEERNYLLEEKTEIMADRDRALIEFEQLSSKNAQLADMNNDLTHQIQERFKSHSHSIDIQRSPLNGLGLYSHPGKNKSSISMPLDDVSLRPSTGTTLFSMTGSYAQNMEQEGSIIDPAAELSAPHVVNIRKGQATKKTFNWKKSRQTVAKGVSKGIKGAFSSAQQQQQQQSQLCPDQNRRQAQNNDSIGLPYNLTISGIDTSLSSQNQSSSRNTSIDQRNQGGFGLFKKSSNVPKPTSNGNFVASEKPSTLFGSELCERADYERRQIPSVVTRCIEEVELRGMDVEGIYRKTGGNSQVKIIQEGFEKAEDFDISDPALDITAVTSVLKQYLRKLPTPLLTFDVYERILESSSIEDIRERCLHLRDTFSMLPPKHRDCLEFLVFHLTRVAIREAENLMSSKNLAVVFAPTIMRDTSLEREMTDMHAKNIVVQFIIENSHDIFGAP</sequence>
<feature type="region of interest" description="Disordered" evidence="2">
    <location>
        <begin position="1"/>
        <end position="125"/>
    </location>
</feature>
<feature type="compositionally biased region" description="Basic and acidic residues" evidence="2">
    <location>
        <begin position="16"/>
        <end position="28"/>
    </location>
</feature>
<feature type="compositionally biased region" description="Low complexity" evidence="2">
    <location>
        <begin position="831"/>
        <end position="842"/>
    </location>
</feature>
<name>A0A0B1PH39_UNCNE</name>
<dbReference type="InterPro" id="IPR050729">
    <property type="entry name" value="Rho-GAP"/>
</dbReference>
<evidence type="ECO:0000313" key="5">
    <source>
        <dbReference type="Proteomes" id="UP000030854"/>
    </source>
</evidence>
<gene>
    <name evidence="4" type="ORF">EV44_g5091</name>
</gene>
<dbReference type="CDD" id="cd00159">
    <property type="entry name" value="RhoGAP"/>
    <property type="match status" value="1"/>
</dbReference>
<feature type="compositionally biased region" description="Low complexity" evidence="2">
    <location>
        <begin position="218"/>
        <end position="231"/>
    </location>
</feature>
<feature type="compositionally biased region" description="Polar residues" evidence="2">
    <location>
        <begin position="167"/>
        <end position="191"/>
    </location>
</feature>
<keyword evidence="1" id="KW-0343">GTPase activation</keyword>
<accession>A0A0B1PH39</accession>
<evidence type="ECO:0000313" key="4">
    <source>
        <dbReference type="EMBL" id="KHJ36161.1"/>
    </source>
</evidence>
<keyword evidence="5" id="KW-1185">Reference proteome</keyword>
<dbReference type="EMBL" id="JNVN01000124">
    <property type="protein sequence ID" value="KHJ36161.1"/>
    <property type="molecule type" value="Genomic_DNA"/>
</dbReference>
<feature type="region of interest" description="Disordered" evidence="2">
    <location>
        <begin position="503"/>
        <end position="562"/>
    </location>
</feature>
<dbReference type="SUPFAM" id="SSF101447">
    <property type="entry name" value="Formin homology 2 domain (FH2 domain)"/>
    <property type="match status" value="1"/>
</dbReference>
<feature type="compositionally biased region" description="Polar residues" evidence="2">
    <location>
        <begin position="899"/>
        <end position="916"/>
    </location>
</feature>
<dbReference type="InterPro" id="IPR008936">
    <property type="entry name" value="Rho_GTPase_activation_prot"/>
</dbReference>
<evidence type="ECO:0000256" key="2">
    <source>
        <dbReference type="SAM" id="MobiDB-lite"/>
    </source>
</evidence>
<dbReference type="GO" id="GO:0005096">
    <property type="term" value="F:GTPase activator activity"/>
    <property type="evidence" value="ECO:0007669"/>
    <property type="project" value="UniProtKB-KW"/>
</dbReference>
<dbReference type="Proteomes" id="UP000030854">
    <property type="component" value="Unassembled WGS sequence"/>
</dbReference>
<protein>
    <recommendedName>
        <fullName evidence="3">Rho-GAP domain-containing protein</fullName>
    </recommendedName>
</protein>
<dbReference type="GO" id="GO:0005938">
    <property type="term" value="C:cell cortex"/>
    <property type="evidence" value="ECO:0007669"/>
    <property type="project" value="UniProtKB-ARBA"/>
</dbReference>
<comment type="caution">
    <text evidence="4">The sequence shown here is derived from an EMBL/GenBank/DDBJ whole genome shotgun (WGS) entry which is preliminary data.</text>
</comment>
<feature type="compositionally biased region" description="Polar residues" evidence="2">
    <location>
        <begin position="398"/>
        <end position="411"/>
    </location>
</feature>
<feature type="compositionally biased region" description="Polar residues" evidence="2">
    <location>
        <begin position="527"/>
        <end position="537"/>
    </location>
</feature>
<organism evidence="4 5">
    <name type="scientific">Uncinula necator</name>
    <name type="common">Grape powdery mildew</name>
    <dbReference type="NCBI Taxonomy" id="52586"/>
    <lineage>
        <taxon>Eukaryota</taxon>
        <taxon>Fungi</taxon>
        <taxon>Dikarya</taxon>
        <taxon>Ascomycota</taxon>
        <taxon>Pezizomycotina</taxon>
        <taxon>Leotiomycetes</taxon>
        <taxon>Erysiphales</taxon>
        <taxon>Erysiphaceae</taxon>
        <taxon>Erysiphe</taxon>
    </lineage>
</organism>
<dbReference type="Gene3D" id="1.10.555.10">
    <property type="entry name" value="Rho GTPase activation protein"/>
    <property type="match status" value="1"/>
</dbReference>
<feature type="compositionally biased region" description="Polar residues" evidence="2">
    <location>
        <begin position="243"/>
        <end position="284"/>
    </location>
</feature>
<evidence type="ECO:0000259" key="3">
    <source>
        <dbReference type="PROSITE" id="PS50238"/>
    </source>
</evidence>
<feature type="region of interest" description="Disordered" evidence="2">
    <location>
        <begin position="871"/>
        <end position="916"/>
    </location>
</feature>
<dbReference type="Pfam" id="PF00620">
    <property type="entry name" value="RhoGAP"/>
    <property type="match status" value="1"/>
</dbReference>
<dbReference type="SUPFAM" id="SSF48350">
    <property type="entry name" value="GTPase activation domain, GAP"/>
    <property type="match status" value="1"/>
</dbReference>
<dbReference type="SMART" id="SM00324">
    <property type="entry name" value="RhoGAP"/>
    <property type="match status" value="1"/>
</dbReference>
<feature type="region of interest" description="Disordered" evidence="2">
    <location>
        <begin position="164"/>
        <end position="356"/>
    </location>
</feature>
<dbReference type="InterPro" id="IPR000198">
    <property type="entry name" value="RhoGAP_dom"/>
</dbReference>
<dbReference type="PROSITE" id="PS50238">
    <property type="entry name" value="RHOGAP"/>
    <property type="match status" value="1"/>
</dbReference>
<proteinExistence type="predicted"/>
<feature type="compositionally biased region" description="Basic and acidic residues" evidence="2">
    <location>
        <begin position="325"/>
        <end position="339"/>
    </location>
</feature>
<dbReference type="PANTHER" id="PTHR23176">
    <property type="entry name" value="RHO/RAC/CDC GTPASE-ACTIVATING PROTEIN"/>
    <property type="match status" value="1"/>
</dbReference>